<evidence type="ECO:0000313" key="1">
    <source>
        <dbReference type="EMBL" id="KGO78604.1"/>
    </source>
</evidence>
<reference evidence="1 2" key="1">
    <citation type="submission" date="2013-09" db="EMBL/GenBank/DDBJ databases">
        <authorList>
            <person name="Zeng Z."/>
            <person name="Chen C."/>
        </authorList>
    </citation>
    <scope>NUCLEOTIDE SEQUENCE [LARGE SCALE GENOMIC DNA]</scope>
    <source>
        <strain evidence="1 2">F44-8</strain>
    </source>
</reference>
<dbReference type="RefSeq" id="WP_035136301.1">
    <property type="nucleotide sequence ID" value="NZ_JRLV01000041.1"/>
</dbReference>
<dbReference type="AlphaFoldDB" id="A0A0A2LFF2"/>
<keyword evidence="2" id="KW-1185">Reference proteome</keyword>
<dbReference type="STRING" id="1406840.Q763_17610"/>
<evidence type="ECO:0000313" key="2">
    <source>
        <dbReference type="Proteomes" id="UP000030129"/>
    </source>
</evidence>
<accession>A0A0A2LFF2</accession>
<organism evidence="1 2">
    <name type="scientific">Flavobacterium beibuense F44-8</name>
    <dbReference type="NCBI Taxonomy" id="1406840"/>
    <lineage>
        <taxon>Bacteria</taxon>
        <taxon>Pseudomonadati</taxon>
        <taxon>Bacteroidota</taxon>
        <taxon>Flavobacteriia</taxon>
        <taxon>Flavobacteriales</taxon>
        <taxon>Flavobacteriaceae</taxon>
        <taxon>Flavobacterium</taxon>
    </lineage>
</organism>
<protein>
    <submittedName>
        <fullName evidence="1">Uncharacterized protein</fullName>
    </submittedName>
</protein>
<name>A0A0A2LFF2_9FLAO</name>
<comment type="caution">
    <text evidence="1">The sequence shown here is derived from an EMBL/GenBank/DDBJ whole genome shotgun (WGS) entry which is preliminary data.</text>
</comment>
<proteinExistence type="predicted"/>
<dbReference type="EMBL" id="JRLV01000041">
    <property type="protein sequence ID" value="KGO78604.1"/>
    <property type="molecule type" value="Genomic_DNA"/>
</dbReference>
<sequence>MAAETISSENRIPTIHFNPFTAVQVEEPTLNRYGLDLTSTDFIKHQHNNLEAEVIGGVGTVILNRFIITRKISRKPQMNAQEVYRNTVDLYNEGNLQHFIRQASLKLKMESPAVTDFVYDLTERLEQYRKDRFTYREEQPRITPPEAKEQRTVKKLLESQNLIQELEQLMKEAGVLCPKTGVQLFIASLSSKLPQVPPLCPAGQGKPYR</sequence>
<gene>
    <name evidence="1" type="ORF">Q763_17610</name>
</gene>
<dbReference type="Proteomes" id="UP000030129">
    <property type="component" value="Unassembled WGS sequence"/>
</dbReference>